<dbReference type="Gene3D" id="3.30.70.100">
    <property type="match status" value="2"/>
</dbReference>
<accession>U4LNA1</accession>
<proteinExistence type="predicted"/>
<gene>
    <name evidence="1" type="ORF">PCON_01505</name>
</gene>
<evidence type="ECO:0000313" key="1">
    <source>
        <dbReference type="EMBL" id="CCX33634.1"/>
    </source>
</evidence>
<sequence length="201" mass="22596">MATLPQPITELVTLKLKKGITGEDAKKQSQELIQSTFQSVKGFLGIKLGGKMEDKSVLHWLIEWDTIDSHEAFMSTSTYGPFISQITSFSEPSLIHASVQAPSAPCIEWVTVTLKPETDKQEWVKGLDALKEVLGERQISAGWVTENERAFVVLIGWENKEEHMEWKGRLSEQEVTKAMAMFRSEGVSRVDMCHVGVEQML</sequence>
<dbReference type="AlphaFoldDB" id="U4LNA1"/>
<name>U4LNA1_PYROM</name>
<dbReference type="InterPro" id="IPR011008">
    <property type="entry name" value="Dimeric_a/b-barrel"/>
</dbReference>
<dbReference type="SUPFAM" id="SSF54909">
    <property type="entry name" value="Dimeric alpha+beta barrel"/>
    <property type="match status" value="1"/>
</dbReference>
<organism evidence="1 2">
    <name type="scientific">Pyronema omphalodes (strain CBS 100304)</name>
    <name type="common">Pyronema confluens</name>
    <dbReference type="NCBI Taxonomy" id="1076935"/>
    <lineage>
        <taxon>Eukaryota</taxon>
        <taxon>Fungi</taxon>
        <taxon>Dikarya</taxon>
        <taxon>Ascomycota</taxon>
        <taxon>Pezizomycotina</taxon>
        <taxon>Pezizomycetes</taxon>
        <taxon>Pezizales</taxon>
        <taxon>Pyronemataceae</taxon>
        <taxon>Pyronema</taxon>
    </lineage>
</organism>
<dbReference type="OMA" id="TEFSYVT"/>
<dbReference type="Proteomes" id="UP000018144">
    <property type="component" value="Unassembled WGS sequence"/>
</dbReference>
<keyword evidence="2" id="KW-1185">Reference proteome</keyword>
<protein>
    <recommendedName>
        <fullName evidence="3">ABM domain-containing protein</fullName>
    </recommendedName>
</protein>
<evidence type="ECO:0008006" key="3">
    <source>
        <dbReference type="Google" id="ProtNLM"/>
    </source>
</evidence>
<dbReference type="EMBL" id="HF936139">
    <property type="protein sequence ID" value="CCX33634.1"/>
    <property type="molecule type" value="Genomic_DNA"/>
</dbReference>
<evidence type="ECO:0000313" key="2">
    <source>
        <dbReference type="Proteomes" id="UP000018144"/>
    </source>
</evidence>
<dbReference type="OrthoDB" id="3830579at2759"/>
<reference evidence="1 2" key="1">
    <citation type="journal article" date="2013" name="PLoS Genet.">
        <title>The genome and development-dependent transcriptomes of Pyronema confluens: a window into fungal evolution.</title>
        <authorList>
            <person name="Traeger S."/>
            <person name="Altegoer F."/>
            <person name="Freitag M."/>
            <person name="Gabaldon T."/>
            <person name="Kempken F."/>
            <person name="Kumar A."/>
            <person name="Marcet-Houben M."/>
            <person name="Poggeler S."/>
            <person name="Stajich J.E."/>
            <person name="Nowrousian M."/>
        </authorList>
    </citation>
    <scope>NUCLEOTIDE SEQUENCE [LARGE SCALE GENOMIC DNA]</scope>
    <source>
        <strain evidence="2">CBS 100304</strain>
        <tissue evidence="1">Vegetative mycelium</tissue>
    </source>
</reference>
<dbReference type="eggNOG" id="ENOG502SCDN">
    <property type="taxonomic scope" value="Eukaryota"/>
</dbReference>
<dbReference type="STRING" id="1076935.U4LNA1"/>